<dbReference type="InterPro" id="IPR023214">
    <property type="entry name" value="HAD_sf"/>
</dbReference>
<evidence type="ECO:0008006" key="3">
    <source>
        <dbReference type="Google" id="ProtNLM"/>
    </source>
</evidence>
<dbReference type="InterPro" id="IPR000150">
    <property type="entry name" value="Cof"/>
</dbReference>
<sequence length="268" mass="30809">MEYKMIITDMDDTLLRDDHTISRRTKKIIKKAQEKGVKFVLASGRPTFAMKDYAKELELDKYGSYIISYNGAVITDAKENKEIFRNMLPKETVHELVELSKEHNMYIHTYLGDDIITATPNEYTNIEQDITKMDIKVVDCLKSHVNEDVVKVLMLQEPNYLLNIKNKIQPLYKDKYSITISKPFFLEFMPHGVNKGKSLEKLLDILKIKKEEVVAIGDGLNDLEMLKVAGLPVCVENANEELKKYAKVITKSNNEDGIAELIENYILN</sequence>
<protein>
    <recommendedName>
        <fullName evidence="3">Cof subfamily protein (Haloacid dehalogenase superfamily)/HAD superfamily hydrolase (TIGR01484 family)</fullName>
    </recommendedName>
</protein>
<dbReference type="RefSeq" id="WP_134112011.1">
    <property type="nucleotide sequence ID" value="NZ_SOBG01000001.1"/>
</dbReference>
<dbReference type="InterPro" id="IPR006379">
    <property type="entry name" value="HAD-SF_hydro_IIB"/>
</dbReference>
<name>A0AA46E0C9_9FUSO</name>
<dbReference type="Pfam" id="PF08282">
    <property type="entry name" value="Hydrolase_3"/>
    <property type="match status" value="1"/>
</dbReference>
<dbReference type="SFLD" id="SFLDS00003">
    <property type="entry name" value="Haloacid_Dehalogenase"/>
    <property type="match status" value="1"/>
</dbReference>
<evidence type="ECO:0000313" key="2">
    <source>
        <dbReference type="Proteomes" id="UP000294678"/>
    </source>
</evidence>
<dbReference type="NCBIfam" id="TIGR00099">
    <property type="entry name" value="Cof-subfamily"/>
    <property type="match status" value="1"/>
</dbReference>
<dbReference type="PANTHER" id="PTHR10000:SF8">
    <property type="entry name" value="HAD SUPERFAMILY HYDROLASE-LIKE, TYPE 3"/>
    <property type="match status" value="1"/>
</dbReference>
<dbReference type="EMBL" id="SOBG01000001">
    <property type="protein sequence ID" value="TDT72396.1"/>
    <property type="molecule type" value="Genomic_DNA"/>
</dbReference>
<dbReference type="PANTHER" id="PTHR10000">
    <property type="entry name" value="PHOSPHOSERINE PHOSPHATASE"/>
    <property type="match status" value="1"/>
</dbReference>
<comment type="caution">
    <text evidence="1">The sequence shown here is derived from an EMBL/GenBank/DDBJ whole genome shotgun (WGS) entry which is preliminary data.</text>
</comment>
<dbReference type="GO" id="GO:0016791">
    <property type="term" value="F:phosphatase activity"/>
    <property type="evidence" value="ECO:0007669"/>
    <property type="project" value="TreeGrafter"/>
</dbReference>
<dbReference type="Proteomes" id="UP000294678">
    <property type="component" value="Unassembled WGS sequence"/>
</dbReference>
<proteinExistence type="predicted"/>
<gene>
    <name evidence="1" type="ORF">EV215_0197</name>
</gene>
<dbReference type="GO" id="GO:0005829">
    <property type="term" value="C:cytosol"/>
    <property type="evidence" value="ECO:0007669"/>
    <property type="project" value="TreeGrafter"/>
</dbReference>
<dbReference type="SFLD" id="SFLDG01144">
    <property type="entry name" value="C2.B.4:_PGP_Like"/>
    <property type="match status" value="1"/>
</dbReference>
<dbReference type="CDD" id="cd07516">
    <property type="entry name" value="HAD_Pase"/>
    <property type="match status" value="1"/>
</dbReference>
<dbReference type="NCBIfam" id="TIGR01484">
    <property type="entry name" value="HAD-SF-IIB"/>
    <property type="match status" value="1"/>
</dbReference>
<keyword evidence="2" id="KW-1185">Reference proteome</keyword>
<dbReference type="GO" id="GO:0000287">
    <property type="term" value="F:magnesium ion binding"/>
    <property type="evidence" value="ECO:0007669"/>
    <property type="project" value="TreeGrafter"/>
</dbReference>
<organism evidence="1 2">
    <name type="scientific">Hypnocyclicus thermotrophus</name>
    <dbReference type="NCBI Taxonomy" id="1627895"/>
    <lineage>
        <taxon>Bacteria</taxon>
        <taxon>Fusobacteriati</taxon>
        <taxon>Fusobacteriota</taxon>
        <taxon>Fusobacteriia</taxon>
        <taxon>Fusobacteriales</taxon>
        <taxon>Fusobacteriaceae</taxon>
        <taxon>Hypnocyclicus</taxon>
    </lineage>
</organism>
<dbReference type="InterPro" id="IPR036412">
    <property type="entry name" value="HAD-like_sf"/>
</dbReference>
<evidence type="ECO:0000313" key="1">
    <source>
        <dbReference type="EMBL" id="TDT72396.1"/>
    </source>
</evidence>
<dbReference type="SUPFAM" id="SSF56784">
    <property type="entry name" value="HAD-like"/>
    <property type="match status" value="1"/>
</dbReference>
<dbReference type="Gene3D" id="3.30.1240.10">
    <property type="match status" value="1"/>
</dbReference>
<dbReference type="SFLD" id="SFLDG01140">
    <property type="entry name" value="C2.B:_Phosphomannomutase_and_P"/>
    <property type="match status" value="1"/>
</dbReference>
<dbReference type="Gene3D" id="3.40.50.1000">
    <property type="entry name" value="HAD superfamily/HAD-like"/>
    <property type="match status" value="1"/>
</dbReference>
<reference evidence="1 2" key="1">
    <citation type="submission" date="2019-03" db="EMBL/GenBank/DDBJ databases">
        <title>Genomic Encyclopedia of Type Strains, Phase IV (KMG-IV): sequencing the most valuable type-strain genomes for metagenomic binning, comparative biology and taxonomic classification.</title>
        <authorList>
            <person name="Goeker M."/>
        </authorList>
    </citation>
    <scope>NUCLEOTIDE SEQUENCE [LARGE SCALE GENOMIC DNA]</scope>
    <source>
        <strain evidence="1 2">DSM 100055</strain>
    </source>
</reference>
<dbReference type="AlphaFoldDB" id="A0AA46E0C9"/>
<accession>A0AA46E0C9</accession>